<organism evidence="3 4">
    <name type="scientific">Halomonas rhizosphaerae</name>
    <dbReference type="NCBI Taxonomy" id="3043296"/>
    <lineage>
        <taxon>Bacteria</taxon>
        <taxon>Pseudomonadati</taxon>
        <taxon>Pseudomonadota</taxon>
        <taxon>Gammaproteobacteria</taxon>
        <taxon>Oceanospirillales</taxon>
        <taxon>Halomonadaceae</taxon>
        <taxon>Halomonas</taxon>
    </lineage>
</organism>
<name>A0ABT6UZL5_9GAMM</name>
<dbReference type="InterPro" id="IPR051677">
    <property type="entry name" value="AfsR-DnrI-RedD_regulator"/>
</dbReference>
<dbReference type="InterPro" id="IPR005158">
    <property type="entry name" value="BTAD"/>
</dbReference>
<evidence type="ECO:0000313" key="3">
    <source>
        <dbReference type="EMBL" id="MDI5890703.1"/>
    </source>
</evidence>
<dbReference type="RefSeq" id="WP_282734675.1">
    <property type="nucleotide sequence ID" value="NZ_JASCQP010000019.1"/>
</dbReference>
<dbReference type="Pfam" id="PF03704">
    <property type="entry name" value="BTAD"/>
    <property type="match status" value="1"/>
</dbReference>
<dbReference type="InterPro" id="IPR036388">
    <property type="entry name" value="WH-like_DNA-bd_sf"/>
</dbReference>
<feature type="domain" description="Bacterial transcriptional activator" evidence="2">
    <location>
        <begin position="91"/>
        <end position="240"/>
    </location>
</feature>
<dbReference type="Gene3D" id="1.25.40.10">
    <property type="entry name" value="Tetratricopeptide repeat domain"/>
    <property type="match status" value="2"/>
</dbReference>
<dbReference type="SUPFAM" id="SSF46894">
    <property type="entry name" value="C-terminal effector domain of the bipartite response regulators"/>
    <property type="match status" value="1"/>
</dbReference>
<dbReference type="Proteomes" id="UP001225957">
    <property type="component" value="Unassembled WGS sequence"/>
</dbReference>
<dbReference type="SMART" id="SM01043">
    <property type="entry name" value="BTAD"/>
    <property type="match status" value="1"/>
</dbReference>
<dbReference type="SUPFAM" id="SSF48452">
    <property type="entry name" value="TPR-like"/>
    <property type="match status" value="1"/>
</dbReference>
<dbReference type="Gene3D" id="1.10.10.10">
    <property type="entry name" value="Winged helix-like DNA-binding domain superfamily/Winged helix DNA-binding domain"/>
    <property type="match status" value="1"/>
</dbReference>
<evidence type="ECO:0000259" key="2">
    <source>
        <dbReference type="SMART" id="SM01043"/>
    </source>
</evidence>
<sequence>MNALTLNVLGDLEVVRDGRVLTLPPSKKTRALLAYLAVNGRPLCREHLCDLLWEIPDDPRGSLRWSLSKLRRLVDEPGRPRIIADRLGASLDTDDLDVDLLALHGVQGEGLEQDDIARLERIAARYRGPFLQGLELPNFHDFHSWCLAERERALRAQIALLSTLVSRLAEAPERALIHAHALVRLAPFDEDARARLIRLLMSLNRPREAEQHYRLGLRLLGEAGLPSSGALLRARRAPAVHPATGPPLPRQANEALPQAAAPSPATPPDAAPPVSLEAAPLEGEPLEVLRWAALLGACPNVTVLARLSGREAQRIGAALEVAERRGLLQATEHGLCFADGDLPRRLYEAISPARRQLMHRHVAEQRLGDAHLDLDSAAELAHHARRGGDPELAAEALVAAGRVCLRFFANDEALRLARQGVEMAERLTGARRVCLLLELRDVMLHAAPLVDWQDTARELVTLAEQALEHGALAHARLGYQLASQVRWSHGQWRDAHEEALQAERVTHSADDRDQIIAMAETAKCLAMLERDLDRAARMLDDARALADRQRLSHPAIPMALALMRFHDNRLDEAEGHFKEARTLCKASGDRLGEFQANEGLLMLELERGRFPEALKRGITLAEIGEKLREGSEAPFACAALALCRYALEDQALEDQASPLETALATLRDADAKHRLCCLLIHAAQLDLKRGRALDAIARAGEALTHARLLERATEQLLAHGVLAEAHRATGDIDAQRDHAQAAAEIARRPVARWARLRVAYRLADSKPEGAA</sequence>
<reference evidence="3 4" key="1">
    <citation type="submission" date="2023-04" db="EMBL/GenBank/DDBJ databases">
        <title>Halomonas strains isolated from rhizosphere soil.</title>
        <authorList>
            <person name="Xu L."/>
            <person name="Sun J.-Q."/>
        </authorList>
    </citation>
    <scope>NUCLEOTIDE SEQUENCE [LARGE SCALE GENOMIC DNA]</scope>
    <source>
        <strain evidence="3 4">LR5S20</strain>
    </source>
</reference>
<dbReference type="InterPro" id="IPR016032">
    <property type="entry name" value="Sig_transdc_resp-reg_C-effctor"/>
</dbReference>
<proteinExistence type="predicted"/>
<dbReference type="EMBL" id="JASCQP010000019">
    <property type="protein sequence ID" value="MDI5890703.1"/>
    <property type="molecule type" value="Genomic_DNA"/>
</dbReference>
<evidence type="ECO:0000313" key="4">
    <source>
        <dbReference type="Proteomes" id="UP001225957"/>
    </source>
</evidence>
<accession>A0ABT6UZL5</accession>
<dbReference type="InterPro" id="IPR011990">
    <property type="entry name" value="TPR-like_helical_dom_sf"/>
</dbReference>
<comment type="caution">
    <text evidence="3">The sequence shown here is derived from an EMBL/GenBank/DDBJ whole genome shotgun (WGS) entry which is preliminary data.</text>
</comment>
<dbReference type="PANTHER" id="PTHR35807">
    <property type="entry name" value="TRANSCRIPTIONAL REGULATOR REDD-RELATED"/>
    <property type="match status" value="1"/>
</dbReference>
<protein>
    <submittedName>
        <fullName evidence="3">BTAD domain-containing putative transcriptional regulator</fullName>
    </submittedName>
</protein>
<keyword evidence="4" id="KW-1185">Reference proteome</keyword>
<gene>
    <name evidence="3" type="ORF">QLQ83_06335</name>
</gene>
<feature type="region of interest" description="Disordered" evidence="1">
    <location>
        <begin position="238"/>
        <end position="276"/>
    </location>
</feature>
<evidence type="ECO:0000256" key="1">
    <source>
        <dbReference type="SAM" id="MobiDB-lite"/>
    </source>
</evidence>